<reference evidence="3" key="1">
    <citation type="submission" date="2014-09" db="EMBL/GenBank/DDBJ databases">
        <authorList>
            <person name="Sharma Rahul"/>
            <person name="Thines Marco"/>
        </authorList>
    </citation>
    <scope>NUCLEOTIDE SEQUENCE [LARGE SCALE GENOMIC DNA]</scope>
</reference>
<keyword evidence="3" id="KW-1185">Reference proteome</keyword>
<dbReference type="GeneID" id="36406760"/>
<protein>
    <submittedName>
        <fullName evidence="2">Uncharacterized protein</fullName>
    </submittedName>
</protein>
<organism evidence="2 3">
    <name type="scientific">Plasmopara halstedii</name>
    <name type="common">Downy mildew of sunflower</name>
    <dbReference type="NCBI Taxonomy" id="4781"/>
    <lineage>
        <taxon>Eukaryota</taxon>
        <taxon>Sar</taxon>
        <taxon>Stramenopiles</taxon>
        <taxon>Oomycota</taxon>
        <taxon>Peronosporomycetes</taxon>
        <taxon>Peronosporales</taxon>
        <taxon>Peronosporaceae</taxon>
        <taxon>Plasmopara</taxon>
    </lineage>
</organism>
<feature type="chain" id="PRO_5006015071" evidence="1">
    <location>
        <begin position="19"/>
        <end position="317"/>
    </location>
</feature>
<dbReference type="EMBL" id="CCYD01000553">
    <property type="protein sequence ID" value="CEG41355.1"/>
    <property type="molecule type" value="Genomic_DNA"/>
</dbReference>
<dbReference type="SUPFAM" id="SSF52047">
    <property type="entry name" value="RNI-like"/>
    <property type="match status" value="1"/>
</dbReference>
<sequence length="317" mass="36261">MSLNSPLVLNLLSSWLTCFDLCALRILNRWFLNEVPRQTKELTVYNLTNLSFMKQLCKIFPHVWRLRIQDAFLHEPTPMKSLVPWLNQLSELKELELIKITCVSGFDANLLTKEITKVTIQHCYQVQEPTIISSSIDTLIIQHCPVFQFHINTSLPQLKKLSLSSRNLTTLQCQNLITKLLSKSPLLEYFNLTGCSQLEEIVLEIRDIPALRQFDLSACSMLHRVHLSSECIETLLLSPNLNLQYVNLDLKSIVNLDVSFLKNLTHLSIHSPSLQHLNLRGCDQLKRETTNLNCPNLHSIVLQGTKLTLDDLSKPGL</sequence>
<evidence type="ECO:0000256" key="1">
    <source>
        <dbReference type="SAM" id="SignalP"/>
    </source>
</evidence>
<dbReference type="STRING" id="4781.A0A0N7L5F8"/>
<evidence type="ECO:0000313" key="3">
    <source>
        <dbReference type="Proteomes" id="UP000054928"/>
    </source>
</evidence>
<feature type="signal peptide" evidence="1">
    <location>
        <begin position="1"/>
        <end position="18"/>
    </location>
</feature>
<accession>A0A0N7L5F8</accession>
<proteinExistence type="predicted"/>
<dbReference type="InterPro" id="IPR032675">
    <property type="entry name" value="LRR_dom_sf"/>
</dbReference>
<evidence type="ECO:0000313" key="2">
    <source>
        <dbReference type="EMBL" id="CEG41355.1"/>
    </source>
</evidence>
<dbReference type="RefSeq" id="XP_024577724.1">
    <property type="nucleotide sequence ID" value="XM_024727115.1"/>
</dbReference>
<name>A0A0N7L5F8_PLAHL</name>
<dbReference type="OMA" id="CDQLMRN"/>
<dbReference type="Proteomes" id="UP000054928">
    <property type="component" value="Unassembled WGS sequence"/>
</dbReference>
<dbReference type="Gene3D" id="3.80.10.10">
    <property type="entry name" value="Ribonuclease Inhibitor"/>
    <property type="match status" value="1"/>
</dbReference>
<dbReference type="AlphaFoldDB" id="A0A0N7L5F8"/>
<keyword evidence="1" id="KW-0732">Signal</keyword>
<dbReference type="OrthoDB" id="10044893at2759"/>